<reference evidence="3" key="2">
    <citation type="submission" date="2020-07" db="EMBL/GenBank/DDBJ databases">
        <authorList>
            <person name="Pettersson B.M.F."/>
            <person name="Behra P.R.K."/>
            <person name="Ramesh M."/>
            <person name="Das S."/>
            <person name="Dasgupta S."/>
            <person name="Kirsebom L.A."/>
        </authorList>
    </citation>
    <scope>NUCLEOTIDE SEQUENCE</scope>
    <source>
        <strain evidence="3">CCUG 55640</strain>
    </source>
</reference>
<dbReference type="GO" id="GO:0016020">
    <property type="term" value="C:membrane"/>
    <property type="evidence" value="ECO:0007669"/>
    <property type="project" value="TreeGrafter"/>
</dbReference>
<evidence type="ECO:0000313" key="4">
    <source>
        <dbReference type="EMBL" id="OQZ91869.1"/>
    </source>
</evidence>
<keyword evidence="1 3" id="KW-0378">Hydrolase</keyword>
<protein>
    <submittedName>
        <fullName evidence="3">Alpha/beta hydrolase</fullName>
    </submittedName>
</protein>
<dbReference type="PANTHER" id="PTHR43798:SF31">
    <property type="entry name" value="AB HYDROLASE SUPERFAMILY PROTEIN YCLE"/>
    <property type="match status" value="1"/>
</dbReference>
<feature type="domain" description="AB hydrolase-1" evidence="2">
    <location>
        <begin position="25"/>
        <end position="240"/>
    </location>
</feature>
<evidence type="ECO:0000313" key="3">
    <source>
        <dbReference type="EMBL" id="MCV7380812.1"/>
    </source>
</evidence>
<dbReference type="PANTHER" id="PTHR43798">
    <property type="entry name" value="MONOACYLGLYCEROL LIPASE"/>
    <property type="match status" value="1"/>
</dbReference>
<evidence type="ECO:0000313" key="6">
    <source>
        <dbReference type="Proteomes" id="UP001141650"/>
    </source>
</evidence>
<dbReference type="EMBL" id="JACKVH010000017">
    <property type="protein sequence ID" value="MCV7380812.1"/>
    <property type="molecule type" value="Genomic_DNA"/>
</dbReference>
<dbReference type="Proteomes" id="UP000192319">
    <property type="component" value="Unassembled WGS sequence"/>
</dbReference>
<evidence type="ECO:0000259" key="2">
    <source>
        <dbReference type="Pfam" id="PF12697"/>
    </source>
</evidence>
<evidence type="ECO:0000313" key="5">
    <source>
        <dbReference type="Proteomes" id="UP000192319"/>
    </source>
</evidence>
<dbReference type="EMBL" id="MVHD01000007">
    <property type="protein sequence ID" value="OQZ91869.1"/>
    <property type="molecule type" value="Genomic_DNA"/>
</dbReference>
<dbReference type="Pfam" id="PF12697">
    <property type="entry name" value="Abhydrolase_6"/>
    <property type="match status" value="1"/>
</dbReference>
<proteinExistence type="predicted"/>
<keyword evidence="5" id="KW-1185">Reference proteome</keyword>
<dbReference type="InterPro" id="IPR050266">
    <property type="entry name" value="AB_hydrolase_sf"/>
</dbReference>
<reference evidence="4 5" key="1">
    <citation type="submission" date="2017-02" db="EMBL/GenBank/DDBJ databases">
        <title>The new phylogeny of genus Mycobacterium.</title>
        <authorList>
            <person name="Tortoli E."/>
            <person name="Trovato A."/>
            <person name="Cirillo D.M."/>
        </authorList>
    </citation>
    <scope>NUCLEOTIDE SEQUENCE [LARGE SCALE GENOMIC DNA]</scope>
    <source>
        <strain evidence="4 5">DSM 45230</strain>
    </source>
</reference>
<dbReference type="InterPro" id="IPR029058">
    <property type="entry name" value="AB_hydrolase_fold"/>
</dbReference>
<dbReference type="SUPFAM" id="SSF53474">
    <property type="entry name" value="alpha/beta-Hydrolases"/>
    <property type="match status" value="1"/>
</dbReference>
<dbReference type="GO" id="GO:0016787">
    <property type="term" value="F:hydrolase activity"/>
    <property type="evidence" value="ECO:0007669"/>
    <property type="project" value="UniProtKB-KW"/>
</dbReference>
<gene>
    <name evidence="4" type="ORF">BST11_06715</name>
    <name evidence="3" type="ORF">H7K38_19465</name>
</gene>
<comment type="caution">
    <text evidence="3">The sequence shown here is derived from an EMBL/GenBank/DDBJ whole genome shotgun (WGS) entry which is preliminary data.</text>
</comment>
<name>A0AA41XS52_9MYCO</name>
<evidence type="ECO:0000256" key="1">
    <source>
        <dbReference type="ARBA" id="ARBA00022801"/>
    </source>
</evidence>
<organism evidence="3 6">
    <name type="scientific">Mycobacterium alsense</name>
    <dbReference type="NCBI Taxonomy" id="324058"/>
    <lineage>
        <taxon>Bacteria</taxon>
        <taxon>Bacillati</taxon>
        <taxon>Actinomycetota</taxon>
        <taxon>Actinomycetes</taxon>
        <taxon>Mycobacteriales</taxon>
        <taxon>Mycobacteriaceae</taxon>
        <taxon>Mycobacterium</taxon>
    </lineage>
</organism>
<reference evidence="3" key="3">
    <citation type="journal article" date="2022" name="BMC Genomics">
        <title>Comparative genome analysis of mycobacteria focusing on tRNA and non-coding RNA.</title>
        <authorList>
            <person name="Behra P.R.K."/>
            <person name="Pettersson B.M.F."/>
            <person name="Ramesh M."/>
            <person name="Das S."/>
            <person name="Dasgupta S."/>
            <person name="Kirsebom L.A."/>
        </authorList>
    </citation>
    <scope>NUCLEOTIDE SEQUENCE</scope>
    <source>
        <strain evidence="3">CCUG 55640</strain>
    </source>
</reference>
<accession>A0AA41XS52</accession>
<dbReference type="Proteomes" id="UP001141650">
    <property type="component" value="Unassembled WGS sequence"/>
</dbReference>
<sequence length="291" mass="30781">MGTTTVISPDGTVIGYESVGAGPPLLLVHGSTGTRARWRAVTSALAQRYTVHAMDRRGRGLSTAEAGPYSLGREAEDVAAVAAAVGGNVYVVGHSYGALAVLEAALITPAFRRIVLYEPPIPSPDLDVSSPEGVARITTMSDPREILEAFYRETLHLAESAIKDLADREFPYVAASIGHTAARELAEAGAYSLTERQATITVPVRMLLGTESPAYFCAAAAAVAAKIPGTTIAALRGQGHQGIDYDPRCFARAVLEFDRDAPAKRITTTRVGICGKRGRIPSLHRRRSGGN</sequence>
<dbReference type="InterPro" id="IPR000073">
    <property type="entry name" value="AB_hydrolase_1"/>
</dbReference>
<dbReference type="Gene3D" id="3.40.50.1820">
    <property type="entry name" value="alpha/beta hydrolase"/>
    <property type="match status" value="1"/>
</dbReference>
<dbReference type="RefSeq" id="WP_083137197.1">
    <property type="nucleotide sequence ID" value="NZ_JACKVH010000017.1"/>
</dbReference>
<dbReference type="AlphaFoldDB" id="A0AA41XS52"/>